<dbReference type="AlphaFoldDB" id="A0A819MA69"/>
<dbReference type="Proteomes" id="UP000663842">
    <property type="component" value="Unassembled WGS sequence"/>
</dbReference>
<dbReference type="GO" id="GO:0008194">
    <property type="term" value="F:UDP-glycosyltransferase activity"/>
    <property type="evidence" value="ECO:0007669"/>
    <property type="project" value="InterPro"/>
</dbReference>
<protein>
    <submittedName>
        <fullName evidence="4">Uncharacterized protein</fullName>
    </submittedName>
</protein>
<evidence type="ECO:0000256" key="2">
    <source>
        <dbReference type="ARBA" id="ARBA00022676"/>
    </source>
</evidence>
<proteinExistence type="inferred from homology"/>
<dbReference type="EMBL" id="CAJOBG010002007">
    <property type="protein sequence ID" value="CAF3976123.1"/>
    <property type="molecule type" value="Genomic_DNA"/>
</dbReference>
<keyword evidence="2" id="KW-0328">Glycosyltransferase</keyword>
<reference evidence="4" key="1">
    <citation type="submission" date="2021-02" db="EMBL/GenBank/DDBJ databases">
        <authorList>
            <person name="Nowell W R."/>
        </authorList>
    </citation>
    <scope>NUCLEOTIDE SEQUENCE</scope>
</reference>
<accession>A0A819MA69</accession>
<dbReference type="SUPFAM" id="SSF53756">
    <property type="entry name" value="UDP-Glycosyltransferase/glycogen phosphorylase"/>
    <property type="match status" value="1"/>
</dbReference>
<comment type="similarity">
    <text evidence="1">Belongs to the UDP-glycosyltransferase family.</text>
</comment>
<keyword evidence="6" id="KW-1185">Reference proteome</keyword>
<dbReference type="PANTHER" id="PTHR48043:SF145">
    <property type="entry name" value="FI06409P-RELATED"/>
    <property type="match status" value="1"/>
</dbReference>
<evidence type="ECO:0000313" key="4">
    <source>
        <dbReference type="EMBL" id="CAF3976123.1"/>
    </source>
</evidence>
<dbReference type="EMBL" id="CAJOBF010005525">
    <property type="protein sequence ID" value="CAF4178373.1"/>
    <property type="molecule type" value="Genomic_DNA"/>
</dbReference>
<sequence>MNTPRETFVAELSMEDREWIEADPRPVIYVSAGTITSLTQEQVEKLLTSLVSDKFRVIWKISRKAVRSTNTLKSIRIVDWLSLTLDHLAHYNVKLFVSHCDVNSAYESIWLGTPILCLSMFADQFEMGHQIHDTGVGIMLDKLKFTSNHLTSSIHSLLEDRNFN</sequence>
<comment type="caution">
    <text evidence="4">The sequence shown here is derived from an EMBL/GenBank/DDBJ whole genome shotgun (WGS) entry which is preliminary data.</text>
</comment>
<evidence type="ECO:0000313" key="5">
    <source>
        <dbReference type="EMBL" id="CAF4178373.1"/>
    </source>
</evidence>
<evidence type="ECO:0000313" key="6">
    <source>
        <dbReference type="Proteomes" id="UP000663866"/>
    </source>
</evidence>
<dbReference type="CDD" id="cd03784">
    <property type="entry name" value="GT1_Gtf-like"/>
    <property type="match status" value="1"/>
</dbReference>
<dbReference type="Gene3D" id="3.40.50.2000">
    <property type="entry name" value="Glycogen Phosphorylase B"/>
    <property type="match status" value="1"/>
</dbReference>
<name>A0A819MA69_9BILA</name>
<evidence type="ECO:0000256" key="1">
    <source>
        <dbReference type="ARBA" id="ARBA00009995"/>
    </source>
</evidence>
<dbReference type="Pfam" id="PF00201">
    <property type="entry name" value="UDPGT"/>
    <property type="match status" value="1"/>
</dbReference>
<evidence type="ECO:0000256" key="3">
    <source>
        <dbReference type="ARBA" id="ARBA00022679"/>
    </source>
</evidence>
<dbReference type="Proteomes" id="UP000663866">
    <property type="component" value="Unassembled WGS sequence"/>
</dbReference>
<dbReference type="InterPro" id="IPR050271">
    <property type="entry name" value="UDP-glycosyltransferase"/>
</dbReference>
<keyword evidence="3" id="KW-0808">Transferase</keyword>
<dbReference type="PANTHER" id="PTHR48043">
    <property type="entry name" value="EG:EG0003.4 PROTEIN-RELATED"/>
    <property type="match status" value="1"/>
</dbReference>
<gene>
    <name evidence="4" type="ORF">OVN521_LOCUS13657</name>
    <name evidence="5" type="ORF">UXM345_LOCUS26702</name>
</gene>
<organism evidence="4 6">
    <name type="scientific">Rotaria magnacalcarata</name>
    <dbReference type="NCBI Taxonomy" id="392030"/>
    <lineage>
        <taxon>Eukaryota</taxon>
        <taxon>Metazoa</taxon>
        <taxon>Spiralia</taxon>
        <taxon>Gnathifera</taxon>
        <taxon>Rotifera</taxon>
        <taxon>Eurotatoria</taxon>
        <taxon>Bdelloidea</taxon>
        <taxon>Philodinida</taxon>
        <taxon>Philodinidae</taxon>
        <taxon>Rotaria</taxon>
    </lineage>
</organism>
<dbReference type="InterPro" id="IPR002213">
    <property type="entry name" value="UDP_glucos_trans"/>
</dbReference>